<dbReference type="AlphaFoldDB" id="A0A248LMK1"/>
<protein>
    <submittedName>
        <fullName evidence="1">Uncharacterized protein</fullName>
    </submittedName>
</protein>
<reference evidence="2" key="1">
    <citation type="submission" date="2017-06" db="EMBL/GenBank/DDBJ databases">
        <title>Whole genome sequence of Laribacter hongkongensis LHGZ1.</title>
        <authorList>
            <person name="Chen D."/>
            <person name="Wu H."/>
            <person name="Chen J."/>
        </authorList>
    </citation>
    <scope>NUCLEOTIDE SEQUENCE [LARGE SCALE GENOMIC DNA]</scope>
    <source>
        <strain evidence="2">LHGZ1</strain>
    </source>
</reference>
<dbReference type="Proteomes" id="UP000197424">
    <property type="component" value="Chromosome"/>
</dbReference>
<gene>
    <name evidence="1" type="ORF">LHGZ1_2880</name>
</gene>
<evidence type="ECO:0000313" key="2">
    <source>
        <dbReference type="Proteomes" id="UP000197424"/>
    </source>
</evidence>
<sequence>MVMTDAKTPPVAFCPVSAYSFSYGQDSGVSSGRDLPTATLHPDRCEVMQTPDG</sequence>
<evidence type="ECO:0000313" key="1">
    <source>
        <dbReference type="EMBL" id="ASJ25711.1"/>
    </source>
</evidence>
<organism evidence="1 2">
    <name type="scientific">Laribacter hongkongensis</name>
    <dbReference type="NCBI Taxonomy" id="168471"/>
    <lineage>
        <taxon>Bacteria</taxon>
        <taxon>Pseudomonadati</taxon>
        <taxon>Pseudomonadota</taxon>
        <taxon>Betaproteobacteria</taxon>
        <taxon>Neisseriales</taxon>
        <taxon>Aquaspirillaceae</taxon>
        <taxon>Laribacter</taxon>
    </lineage>
</organism>
<name>A0A248LMK1_9NEIS</name>
<dbReference type="EMBL" id="CP022115">
    <property type="protein sequence ID" value="ASJ25711.1"/>
    <property type="molecule type" value="Genomic_DNA"/>
</dbReference>
<proteinExistence type="predicted"/>
<accession>A0A248LMK1</accession>